<organism evidence="1 2">
    <name type="scientific">Litchfieldia salsa</name>
    <dbReference type="NCBI Taxonomy" id="930152"/>
    <lineage>
        <taxon>Bacteria</taxon>
        <taxon>Bacillati</taxon>
        <taxon>Bacillota</taxon>
        <taxon>Bacilli</taxon>
        <taxon>Bacillales</taxon>
        <taxon>Bacillaceae</taxon>
        <taxon>Litchfieldia</taxon>
    </lineage>
</organism>
<evidence type="ECO:0000313" key="2">
    <source>
        <dbReference type="Proteomes" id="UP000199159"/>
    </source>
</evidence>
<dbReference type="EMBL" id="FNJU01000020">
    <property type="protein sequence ID" value="SDP96134.1"/>
    <property type="molecule type" value="Genomic_DNA"/>
</dbReference>
<dbReference type="OrthoDB" id="2886653at2"/>
<name>A0A1H0WZG8_9BACI</name>
<gene>
    <name evidence="1" type="ORF">SAMN05216565_12059</name>
</gene>
<protein>
    <submittedName>
        <fullName evidence="1">Inhibitor of sigma-G Gin</fullName>
    </submittedName>
</protein>
<keyword evidence="2" id="KW-1185">Reference proteome</keyword>
<dbReference type="Proteomes" id="UP000199159">
    <property type="component" value="Unassembled WGS sequence"/>
</dbReference>
<dbReference type="Pfam" id="PF10764">
    <property type="entry name" value="Gin"/>
    <property type="match status" value="1"/>
</dbReference>
<dbReference type="InterPro" id="IPR019700">
    <property type="entry name" value="Sigma-G_inhibitor_Gin"/>
</dbReference>
<evidence type="ECO:0000313" key="1">
    <source>
        <dbReference type="EMBL" id="SDP96134.1"/>
    </source>
</evidence>
<dbReference type="STRING" id="930152.SAMN05216565_12059"/>
<proteinExistence type="predicted"/>
<dbReference type="AlphaFoldDB" id="A0A1H0WZG8"/>
<reference evidence="2" key="1">
    <citation type="submission" date="2016-10" db="EMBL/GenBank/DDBJ databases">
        <authorList>
            <person name="Varghese N."/>
            <person name="Submissions S."/>
        </authorList>
    </citation>
    <scope>NUCLEOTIDE SEQUENCE [LARGE SCALE GENOMIC DNA]</scope>
    <source>
        <strain evidence="2">IBRC-M10078</strain>
    </source>
</reference>
<sequence length="67" mass="7837">MSSLITERNIGETCVICEEEKHRGIHLYTKFICIDCEKDMIQTETNDPKYLYYLTKLKSATTPEIFS</sequence>
<dbReference type="RefSeq" id="WP_090859591.1">
    <property type="nucleotide sequence ID" value="NZ_FNJU01000020.1"/>
</dbReference>
<accession>A0A1H0WZG8</accession>